<keyword evidence="1" id="KW-0812">Transmembrane</keyword>
<dbReference type="CDD" id="cd09911">
    <property type="entry name" value="Lin0431_like"/>
    <property type="match status" value="1"/>
</dbReference>
<name>A0A0L6Z851_9CLOT</name>
<sequence length="127" mass="14402">MKKLDKIIVAFFVIIAIVLGIIFKFAFNKDYNNKYVEIYVKGQFYKKVSIKDNNFKEEIDIKTDLGENIVQIENGGVRIVDADCPDKVCIKDGFKDKVGSVLVCLPHKVVIQIKGQSTENEVDEVSQ</sequence>
<dbReference type="Pfam" id="PF07009">
    <property type="entry name" value="NusG_II"/>
    <property type="match status" value="1"/>
</dbReference>
<evidence type="ECO:0000313" key="3">
    <source>
        <dbReference type="Proteomes" id="UP000037043"/>
    </source>
</evidence>
<evidence type="ECO:0000313" key="2">
    <source>
        <dbReference type="EMBL" id="KOA18983.1"/>
    </source>
</evidence>
<accession>A0A0L6Z851</accession>
<dbReference type="STRING" id="36844.SAMN04488501_10930"/>
<dbReference type="AlphaFoldDB" id="A0A0L6Z851"/>
<protein>
    <submittedName>
        <fullName evidence="2">Uncharacterized protein</fullName>
    </submittedName>
</protein>
<dbReference type="Proteomes" id="UP000037043">
    <property type="component" value="Unassembled WGS sequence"/>
</dbReference>
<dbReference type="EMBL" id="LHUR01000031">
    <property type="protein sequence ID" value="KOA18983.1"/>
    <property type="molecule type" value="Genomic_DNA"/>
</dbReference>
<dbReference type="Gene3D" id="2.60.320.10">
    <property type="entry name" value="N-utilization substance G protein NusG, insert domain"/>
    <property type="match status" value="1"/>
</dbReference>
<gene>
    <name evidence="2" type="ORF">CLHOM_27230</name>
</gene>
<dbReference type="RefSeq" id="WP_052222204.1">
    <property type="nucleotide sequence ID" value="NZ_LHUR01000031.1"/>
</dbReference>
<feature type="transmembrane region" description="Helical" evidence="1">
    <location>
        <begin position="7"/>
        <end position="27"/>
    </location>
</feature>
<keyword evidence="1" id="KW-1133">Transmembrane helix</keyword>
<reference evidence="3" key="1">
    <citation type="submission" date="2015-08" db="EMBL/GenBank/DDBJ databases">
        <title>Genome sequence of the strict anaerobe Clostridium homopropionicum LuHBu1 (DSM 5847T).</title>
        <authorList>
            <person name="Poehlein A."/>
            <person name="Beck M."/>
            <person name="Schiel-Bengelsdorf B."/>
            <person name="Bengelsdorf F.R."/>
            <person name="Daniel R."/>
            <person name="Duerre P."/>
        </authorList>
    </citation>
    <scope>NUCLEOTIDE SEQUENCE [LARGE SCALE GENOMIC DNA]</scope>
    <source>
        <strain evidence="3">DSM 5847</strain>
    </source>
</reference>
<evidence type="ECO:0000256" key="1">
    <source>
        <dbReference type="SAM" id="Phobius"/>
    </source>
</evidence>
<keyword evidence="1" id="KW-0472">Membrane</keyword>
<dbReference type="PATRIC" id="fig|1121318.3.peg.2736"/>
<organism evidence="2 3">
    <name type="scientific">Clostridium homopropionicum DSM 5847</name>
    <dbReference type="NCBI Taxonomy" id="1121318"/>
    <lineage>
        <taxon>Bacteria</taxon>
        <taxon>Bacillati</taxon>
        <taxon>Bacillota</taxon>
        <taxon>Clostridia</taxon>
        <taxon>Eubacteriales</taxon>
        <taxon>Clostridiaceae</taxon>
        <taxon>Clostridium</taxon>
    </lineage>
</organism>
<dbReference type="InterPro" id="IPR038690">
    <property type="entry name" value="NusG_2_sf"/>
</dbReference>
<proteinExistence type="predicted"/>
<keyword evidence="3" id="KW-1185">Reference proteome</keyword>
<comment type="caution">
    <text evidence="2">The sequence shown here is derived from an EMBL/GenBank/DDBJ whole genome shotgun (WGS) entry which is preliminary data.</text>
</comment>